<dbReference type="Proteomes" id="UP001281410">
    <property type="component" value="Unassembled WGS sequence"/>
</dbReference>
<dbReference type="PANTHER" id="PTHR46162:SF40">
    <property type="entry name" value="TRAF-LIKE FAMILY PROTEIN"/>
    <property type="match status" value="1"/>
</dbReference>
<keyword evidence="3" id="KW-1185">Reference proteome</keyword>
<accession>A0AAD9Z768</accession>
<dbReference type="CDD" id="cd00121">
    <property type="entry name" value="MATH"/>
    <property type="match status" value="1"/>
</dbReference>
<evidence type="ECO:0000259" key="1">
    <source>
        <dbReference type="PROSITE" id="PS50144"/>
    </source>
</evidence>
<gene>
    <name evidence="2" type="ORF">Dsin_032766</name>
</gene>
<name>A0AAD9Z768_9ROSI</name>
<dbReference type="InterPro" id="IPR008974">
    <property type="entry name" value="TRAF-like"/>
</dbReference>
<comment type="caution">
    <text evidence="2">The sequence shown here is derived from an EMBL/GenBank/DDBJ whole genome shotgun (WGS) entry which is preliminary data.</text>
</comment>
<feature type="domain" description="MATH" evidence="1">
    <location>
        <begin position="63"/>
        <end position="148"/>
    </location>
</feature>
<proteinExistence type="predicted"/>
<dbReference type="AlphaFoldDB" id="A0AAD9Z768"/>
<dbReference type="Pfam" id="PF22486">
    <property type="entry name" value="MATH_2"/>
    <property type="match status" value="1"/>
</dbReference>
<dbReference type="Gene3D" id="2.60.210.10">
    <property type="entry name" value="Apoptosis, Tumor Necrosis Factor Receptor Associated Protein 2, Chain A"/>
    <property type="match status" value="2"/>
</dbReference>
<organism evidence="2 3">
    <name type="scientific">Dipteronia sinensis</name>
    <dbReference type="NCBI Taxonomy" id="43782"/>
    <lineage>
        <taxon>Eukaryota</taxon>
        <taxon>Viridiplantae</taxon>
        <taxon>Streptophyta</taxon>
        <taxon>Embryophyta</taxon>
        <taxon>Tracheophyta</taxon>
        <taxon>Spermatophyta</taxon>
        <taxon>Magnoliopsida</taxon>
        <taxon>eudicotyledons</taxon>
        <taxon>Gunneridae</taxon>
        <taxon>Pentapetalae</taxon>
        <taxon>rosids</taxon>
        <taxon>malvids</taxon>
        <taxon>Sapindales</taxon>
        <taxon>Sapindaceae</taxon>
        <taxon>Hippocastanoideae</taxon>
        <taxon>Acereae</taxon>
        <taxon>Dipteronia</taxon>
    </lineage>
</organism>
<feature type="domain" description="MATH" evidence="1">
    <location>
        <begin position="1"/>
        <end position="45"/>
    </location>
</feature>
<evidence type="ECO:0000313" key="3">
    <source>
        <dbReference type="Proteomes" id="UP001281410"/>
    </source>
</evidence>
<dbReference type="SUPFAM" id="SSF49599">
    <property type="entry name" value="TRAF domain-like"/>
    <property type="match status" value="2"/>
</dbReference>
<evidence type="ECO:0000313" key="2">
    <source>
        <dbReference type="EMBL" id="KAK3172143.1"/>
    </source>
</evidence>
<sequence>AKGAVKYFDELRTEHGFAQLLSLDEFNDQSNEYLVNDCCVFGVEVLVIQPFTGSLKMVKELDDRTYTWSIQDFSNLNEDNQNSDSFNLLKLNLCPKGCKSQKGKSLSLFLWLQDRETIVPGRKVYAKYKLRVLDHSQLKTFEKIDGFS</sequence>
<dbReference type="PROSITE" id="PS50144">
    <property type="entry name" value="MATH"/>
    <property type="match status" value="2"/>
</dbReference>
<protein>
    <recommendedName>
        <fullName evidence="1">MATH domain-containing protein</fullName>
    </recommendedName>
</protein>
<feature type="non-terminal residue" evidence="2">
    <location>
        <position position="1"/>
    </location>
</feature>
<dbReference type="PANTHER" id="PTHR46162">
    <property type="entry name" value="TRAF-LIKE FAMILY PROTEIN"/>
    <property type="match status" value="1"/>
</dbReference>
<reference evidence="2" key="1">
    <citation type="journal article" date="2023" name="Plant J.">
        <title>Genome sequences and population genomics provide insights into the demographic history, inbreeding, and mutation load of two 'living fossil' tree species of Dipteronia.</title>
        <authorList>
            <person name="Feng Y."/>
            <person name="Comes H.P."/>
            <person name="Chen J."/>
            <person name="Zhu S."/>
            <person name="Lu R."/>
            <person name="Zhang X."/>
            <person name="Li P."/>
            <person name="Qiu J."/>
            <person name="Olsen K.M."/>
            <person name="Qiu Y."/>
        </authorList>
    </citation>
    <scope>NUCLEOTIDE SEQUENCE</scope>
    <source>
        <strain evidence="2">NBL</strain>
    </source>
</reference>
<dbReference type="EMBL" id="JANJYJ010000801">
    <property type="protein sequence ID" value="KAK3172143.1"/>
    <property type="molecule type" value="Genomic_DNA"/>
</dbReference>
<dbReference type="InterPro" id="IPR002083">
    <property type="entry name" value="MATH/TRAF_dom"/>
</dbReference>